<gene>
    <name evidence="1" type="ORF">M9H77_04255</name>
</gene>
<keyword evidence="2" id="KW-1185">Reference proteome</keyword>
<name>A0ACC0CDS9_CATRO</name>
<evidence type="ECO:0000313" key="2">
    <source>
        <dbReference type="Proteomes" id="UP001060085"/>
    </source>
</evidence>
<sequence>MKRNENGQKRNANDENEADGTKAANLLLEVGRSTVGGSWLLKLDPMAKEVVSRIDKSPLSCRGGSLKPQRSLVRTFERNSYDCYKGNRLSARNGYNDKSYNRFKGLSYGSKNTYNAHNVSYKYGEYNSRRSYETLRTTSRPLSYNNLKLPLLGGVQYKGRNIDKALGTILEDLPISLFLNPSLIWHEVSFVKLELFLESYLSHEFMWSVICGKKMNGSFKVLKVQLCDLVKTTFENGIFELTLKILVEKFLVHPIFVIDFLFKDDILHDLLAQNMSSCVKLLNQPSGVLLVKELRKCFEVSLKWKREWIWYFRLPIEELFWKFCIANEVQNDVKFSFAISLIFKRTLLSKDVYDLKSLLVKTS</sequence>
<dbReference type="EMBL" id="CM044701">
    <property type="protein sequence ID" value="KAI5683027.1"/>
    <property type="molecule type" value="Genomic_DNA"/>
</dbReference>
<organism evidence="1 2">
    <name type="scientific">Catharanthus roseus</name>
    <name type="common">Madagascar periwinkle</name>
    <name type="synonym">Vinca rosea</name>
    <dbReference type="NCBI Taxonomy" id="4058"/>
    <lineage>
        <taxon>Eukaryota</taxon>
        <taxon>Viridiplantae</taxon>
        <taxon>Streptophyta</taxon>
        <taxon>Embryophyta</taxon>
        <taxon>Tracheophyta</taxon>
        <taxon>Spermatophyta</taxon>
        <taxon>Magnoliopsida</taxon>
        <taxon>eudicotyledons</taxon>
        <taxon>Gunneridae</taxon>
        <taxon>Pentapetalae</taxon>
        <taxon>asterids</taxon>
        <taxon>lamiids</taxon>
        <taxon>Gentianales</taxon>
        <taxon>Apocynaceae</taxon>
        <taxon>Rauvolfioideae</taxon>
        <taxon>Vinceae</taxon>
        <taxon>Catharanthinae</taxon>
        <taxon>Catharanthus</taxon>
    </lineage>
</organism>
<comment type="caution">
    <text evidence="1">The sequence shown here is derived from an EMBL/GenBank/DDBJ whole genome shotgun (WGS) entry which is preliminary data.</text>
</comment>
<accession>A0ACC0CDS9</accession>
<dbReference type="Proteomes" id="UP001060085">
    <property type="component" value="Linkage Group LG01"/>
</dbReference>
<protein>
    <submittedName>
        <fullName evidence="1">Uncharacterized protein</fullName>
    </submittedName>
</protein>
<proteinExistence type="predicted"/>
<evidence type="ECO:0000313" key="1">
    <source>
        <dbReference type="EMBL" id="KAI5683027.1"/>
    </source>
</evidence>
<reference evidence="2" key="1">
    <citation type="journal article" date="2023" name="Nat. Plants">
        <title>Single-cell RNA sequencing provides a high-resolution roadmap for understanding the multicellular compartmentation of specialized metabolism.</title>
        <authorList>
            <person name="Sun S."/>
            <person name="Shen X."/>
            <person name="Li Y."/>
            <person name="Li Y."/>
            <person name="Wang S."/>
            <person name="Li R."/>
            <person name="Zhang H."/>
            <person name="Shen G."/>
            <person name="Guo B."/>
            <person name="Wei J."/>
            <person name="Xu J."/>
            <person name="St-Pierre B."/>
            <person name="Chen S."/>
            <person name="Sun C."/>
        </authorList>
    </citation>
    <scope>NUCLEOTIDE SEQUENCE [LARGE SCALE GENOMIC DNA]</scope>
</reference>